<evidence type="ECO:0000256" key="1">
    <source>
        <dbReference type="SAM" id="MobiDB-lite"/>
    </source>
</evidence>
<proteinExistence type="predicted"/>
<dbReference type="VEuPathDB" id="TriTrypDB:BSAL_69295"/>
<feature type="region of interest" description="Disordered" evidence="1">
    <location>
        <begin position="32"/>
        <end position="62"/>
    </location>
</feature>
<name>A0A0S4KHN6_BODSA</name>
<keyword evidence="3" id="KW-1185">Reference proteome</keyword>
<sequence length="298" mass="32850">MMILPLVGTRGQRSKSMGPVLSTNVMRTAVARHDHHSDNESQQSSSCMASRSLDRRRSISTKQDRYDVVSLSRICRVALNRNASSHAAVHDNTMQHHQTPHGNVMLPPLPSISPPLPLDDGCLSPHQKTATAVSSTATLRVGLSTLALSPCTTRPGTPQLSDDDTMNTNVALRGSPAAGLMRRAQGRGVNESSPSLHVKVPKHRRSIEIVSMCFDNNVVQGSTDVTTQPQLQNHLKAHQRQHKEDTNQFSEWLEGFCSLPLPEEMLPMDDAPVDVYRCVVLIQEHRSAQLSQKRAQEK</sequence>
<accession>A0A0S4KHN6</accession>
<dbReference type="Proteomes" id="UP000051952">
    <property type="component" value="Unassembled WGS sequence"/>
</dbReference>
<evidence type="ECO:0000313" key="3">
    <source>
        <dbReference type="Proteomes" id="UP000051952"/>
    </source>
</evidence>
<protein>
    <submittedName>
        <fullName evidence="2">Uncharacterized protein</fullName>
    </submittedName>
</protein>
<reference evidence="3" key="1">
    <citation type="submission" date="2015-09" db="EMBL/GenBank/DDBJ databases">
        <authorList>
            <consortium name="Pathogen Informatics"/>
        </authorList>
    </citation>
    <scope>NUCLEOTIDE SEQUENCE [LARGE SCALE GENOMIC DNA]</scope>
    <source>
        <strain evidence="3">Lake Konstanz</strain>
    </source>
</reference>
<evidence type="ECO:0000313" key="2">
    <source>
        <dbReference type="EMBL" id="CUI14108.1"/>
    </source>
</evidence>
<dbReference type="AlphaFoldDB" id="A0A0S4KHN6"/>
<feature type="compositionally biased region" description="Basic and acidic residues" evidence="1">
    <location>
        <begin position="52"/>
        <end position="62"/>
    </location>
</feature>
<organism evidence="2 3">
    <name type="scientific">Bodo saltans</name>
    <name type="common">Flagellated protozoan</name>
    <dbReference type="NCBI Taxonomy" id="75058"/>
    <lineage>
        <taxon>Eukaryota</taxon>
        <taxon>Discoba</taxon>
        <taxon>Euglenozoa</taxon>
        <taxon>Kinetoplastea</taxon>
        <taxon>Metakinetoplastina</taxon>
        <taxon>Eubodonida</taxon>
        <taxon>Bodonidae</taxon>
        <taxon>Bodo</taxon>
    </lineage>
</organism>
<gene>
    <name evidence="2" type="ORF">BSAL_69295</name>
</gene>
<dbReference type="EMBL" id="CYKH01000486">
    <property type="protein sequence ID" value="CUI14108.1"/>
    <property type="molecule type" value="Genomic_DNA"/>
</dbReference>